<gene>
    <name evidence="6" type="ORF">SAMN02745220_01940</name>
</gene>
<organism evidence="6 7">
    <name type="scientific">Desulfopila aestuarii DSM 18488</name>
    <dbReference type="NCBI Taxonomy" id="1121416"/>
    <lineage>
        <taxon>Bacteria</taxon>
        <taxon>Pseudomonadati</taxon>
        <taxon>Thermodesulfobacteriota</taxon>
        <taxon>Desulfobulbia</taxon>
        <taxon>Desulfobulbales</taxon>
        <taxon>Desulfocapsaceae</taxon>
        <taxon>Desulfopila</taxon>
    </lineage>
</organism>
<dbReference type="PROSITE" id="PS00211">
    <property type="entry name" value="ABC_TRANSPORTER_1"/>
    <property type="match status" value="1"/>
</dbReference>
<proteinExistence type="predicted"/>
<dbReference type="InterPro" id="IPR000160">
    <property type="entry name" value="GGDEF_dom"/>
</dbReference>
<evidence type="ECO:0000256" key="2">
    <source>
        <dbReference type="ARBA" id="ARBA00022741"/>
    </source>
</evidence>
<dbReference type="SMART" id="SM00382">
    <property type="entry name" value="AAA"/>
    <property type="match status" value="1"/>
</dbReference>
<evidence type="ECO:0000259" key="5">
    <source>
        <dbReference type="PROSITE" id="PS50893"/>
    </source>
</evidence>
<feature type="domain" description="ABC transporter" evidence="5">
    <location>
        <begin position="6"/>
        <end position="242"/>
    </location>
</feature>
<dbReference type="InterPro" id="IPR043128">
    <property type="entry name" value="Rev_trsase/Diguanyl_cyclase"/>
</dbReference>
<dbReference type="Pfam" id="PF00990">
    <property type="entry name" value="GGDEF"/>
    <property type="match status" value="1"/>
</dbReference>
<evidence type="ECO:0000256" key="3">
    <source>
        <dbReference type="ARBA" id="ARBA00022840"/>
    </source>
</evidence>
<dbReference type="Proteomes" id="UP000184603">
    <property type="component" value="Unassembled WGS sequence"/>
</dbReference>
<keyword evidence="3 6" id="KW-0067">ATP-binding</keyword>
<dbReference type="STRING" id="1121416.SAMN02745220_01940"/>
<dbReference type="PROSITE" id="PS50887">
    <property type="entry name" value="GGDEF"/>
    <property type="match status" value="1"/>
</dbReference>
<dbReference type="GO" id="GO:0016887">
    <property type="term" value="F:ATP hydrolysis activity"/>
    <property type="evidence" value="ECO:0007669"/>
    <property type="project" value="InterPro"/>
</dbReference>
<protein>
    <submittedName>
        <fullName evidence="6">Phospholipid/cholesterol/gamma-HCH transport system ATP-binding protein</fullName>
    </submittedName>
</protein>
<keyword evidence="7" id="KW-1185">Reference proteome</keyword>
<dbReference type="AlphaFoldDB" id="A0A1M7Y5G0"/>
<dbReference type="InterPro" id="IPR027417">
    <property type="entry name" value="P-loop_NTPase"/>
</dbReference>
<dbReference type="SUPFAM" id="SSF55073">
    <property type="entry name" value="Nucleotide cyclase"/>
    <property type="match status" value="1"/>
</dbReference>
<keyword evidence="1" id="KW-0813">Transport</keyword>
<dbReference type="GO" id="GO:0005524">
    <property type="term" value="F:ATP binding"/>
    <property type="evidence" value="ECO:0007669"/>
    <property type="project" value="UniProtKB-KW"/>
</dbReference>
<dbReference type="InterPro" id="IPR003439">
    <property type="entry name" value="ABC_transporter-like_ATP-bd"/>
</dbReference>
<name>A0A1M7Y5G0_9BACT</name>
<keyword evidence="2" id="KW-0547">Nucleotide-binding</keyword>
<dbReference type="EMBL" id="FRFE01000007">
    <property type="protein sequence ID" value="SHO47618.1"/>
    <property type="molecule type" value="Genomic_DNA"/>
</dbReference>
<dbReference type="Gene3D" id="3.40.50.300">
    <property type="entry name" value="P-loop containing nucleotide triphosphate hydrolases"/>
    <property type="match status" value="1"/>
</dbReference>
<dbReference type="SMART" id="SM00267">
    <property type="entry name" value="GGDEF"/>
    <property type="match status" value="1"/>
</dbReference>
<dbReference type="Pfam" id="PF00005">
    <property type="entry name" value="ABC_tran"/>
    <property type="match status" value="1"/>
</dbReference>
<evidence type="ECO:0000313" key="7">
    <source>
        <dbReference type="Proteomes" id="UP000184603"/>
    </source>
</evidence>
<dbReference type="PANTHER" id="PTHR43023">
    <property type="entry name" value="PROTEIN TRIGALACTOSYLDIACYLGLYCEROL 3, CHLOROPLASTIC"/>
    <property type="match status" value="1"/>
</dbReference>
<sequence>MTPPLIELRNVKKSFGSKVVLDGVNLTIEQGQVTTIIGKSGTGKSVMLKNIIGLMEPDEGTILFKGKDIKTMLPHERQDYYCQLSYMFQNNALFDSMTVYENIAFPLEQTTELGTEEIRTRVRKKMEQTDLLGVGSRFPSEISGGMQKRVAFSRALVTQPEIVLFDEPTTGQDIVRRNAILSMIAEYKKKFGFTAIVISHDIPDILFISNRVLVLHQGKIVFQGTPQELESFEHSYVDEFIESLEGFKEHLTGLYSRRSFKMRYHNTLSKKKQDENYCIAIFAIADFSKVCDDLGFVTGQNLLKELGNYISKHFDPVGGFSARQRRSRFLTVLPQATIDEARQLLESFGKDVEENGFSSAVDPFFDPGGRCHDLTILAGYAEGVSDQENLNDVLVKARKNLYAIAEIKCVARR</sequence>
<feature type="domain" description="GGDEF" evidence="4">
    <location>
        <begin position="275"/>
        <end position="413"/>
    </location>
</feature>
<dbReference type="PANTHER" id="PTHR43023:SF6">
    <property type="entry name" value="INTERMEMBRANE PHOSPHOLIPID TRANSPORT SYSTEM ATP-BINDING PROTEIN MLAF"/>
    <property type="match status" value="1"/>
</dbReference>
<dbReference type="PROSITE" id="PS50893">
    <property type="entry name" value="ABC_TRANSPORTER_2"/>
    <property type="match status" value="1"/>
</dbReference>
<accession>A0A1M7Y5G0</accession>
<dbReference type="RefSeq" id="WP_073613241.1">
    <property type="nucleotide sequence ID" value="NZ_FRFE01000007.1"/>
</dbReference>
<reference evidence="6 7" key="1">
    <citation type="submission" date="2016-12" db="EMBL/GenBank/DDBJ databases">
        <authorList>
            <person name="Song W.-J."/>
            <person name="Kurnit D.M."/>
        </authorList>
    </citation>
    <scope>NUCLEOTIDE SEQUENCE [LARGE SCALE GENOMIC DNA]</scope>
    <source>
        <strain evidence="6 7">DSM 18488</strain>
    </source>
</reference>
<dbReference type="OrthoDB" id="9802264at2"/>
<evidence type="ECO:0000313" key="6">
    <source>
        <dbReference type="EMBL" id="SHO47618.1"/>
    </source>
</evidence>
<evidence type="ECO:0000259" key="4">
    <source>
        <dbReference type="PROSITE" id="PS50887"/>
    </source>
</evidence>
<dbReference type="InterPro" id="IPR029787">
    <property type="entry name" value="Nucleotide_cyclase"/>
</dbReference>
<dbReference type="InterPro" id="IPR017871">
    <property type="entry name" value="ABC_transporter-like_CS"/>
</dbReference>
<dbReference type="Gene3D" id="3.30.70.270">
    <property type="match status" value="1"/>
</dbReference>
<evidence type="ECO:0000256" key="1">
    <source>
        <dbReference type="ARBA" id="ARBA00022448"/>
    </source>
</evidence>
<dbReference type="SUPFAM" id="SSF52540">
    <property type="entry name" value="P-loop containing nucleoside triphosphate hydrolases"/>
    <property type="match status" value="1"/>
</dbReference>
<dbReference type="InterPro" id="IPR003593">
    <property type="entry name" value="AAA+_ATPase"/>
</dbReference>